<dbReference type="Proteomes" id="UP000241462">
    <property type="component" value="Unassembled WGS sequence"/>
</dbReference>
<dbReference type="AlphaFoldDB" id="A0A2T3A1L4"/>
<accession>A0A2T3A1L4</accession>
<feature type="compositionally biased region" description="Polar residues" evidence="1">
    <location>
        <begin position="179"/>
        <end position="193"/>
    </location>
</feature>
<reference evidence="2 3" key="1">
    <citation type="journal article" date="2018" name="Mycol. Prog.">
        <title>Coniella lustricola, a new species from submerged detritus.</title>
        <authorList>
            <person name="Raudabaugh D.B."/>
            <person name="Iturriaga T."/>
            <person name="Carver A."/>
            <person name="Mondo S."/>
            <person name="Pangilinan J."/>
            <person name="Lipzen A."/>
            <person name="He G."/>
            <person name="Amirebrahimi M."/>
            <person name="Grigoriev I.V."/>
            <person name="Miller A.N."/>
        </authorList>
    </citation>
    <scope>NUCLEOTIDE SEQUENCE [LARGE SCALE GENOMIC DNA]</scope>
    <source>
        <strain evidence="2 3">B22-T-1</strain>
    </source>
</reference>
<protein>
    <submittedName>
        <fullName evidence="2">Uncharacterized protein</fullName>
    </submittedName>
</protein>
<feature type="region of interest" description="Disordered" evidence="1">
    <location>
        <begin position="74"/>
        <end position="151"/>
    </location>
</feature>
<evidence type="ECO:0000256" key="1">
    <source>
        <dbReference type="SAM" id="MobiDB-lite"/>
    </source>
</evidence>
<dbReference type="STRING" id="2025994.A0A2T3A1L4"/>
<evidence type="ECO:0000313" key="2">
    <source>
        <dbReference type="EMBL" id="PSR81092.1"/>
    </source>
</evidence>
<evidence type="ECO:0000313" key="3">
    <source>
        <dbReference type="Proteomes" id="UP000241462"/>
    </source>
</evidence>
<name>A0A2T3A1L4_9PEZI</name>
<feature type="compositionally biased region" description="Low complexity" evidence="1">
    <location>
        <begin position="107"/>
        <end position="128"/>
    </location>
</feature>
<sequence length="360" mass="38665">MSASPDSPNTFKKPGPAPSPSPYTGAIALDPGKNSGPLNDAICAPVLICHSAPWSKTPSPSPGLRRPIHVPMLSRKANKNNNATSPLPSPSTENSNLIAKLRGSLPTSSTSSSNKPDDAGAGAHADANDANDTDTDTATGKRDTVPTPRSLYVGRPHFEVVRNLVEKLNIHARECVEQQHLQQNPSTISSDASHTATPPTHHHNPPPHKHHRRTPHGWFLTALRTTHSSVTDAPLLHPILLSLFGSSTPSQIRLPSSAARAAAYAEAHEGVRQYVRVTRDFIHYQHTGVRVGLLALSGKQEDEVVQREYDPGANVRGGKGAVAVEEDGAERGHGGDDEVSAEWRAYWQVHVVPDEDIVLE</sequence>
<keyword evidence="3" id="KW-1185">Reference proteome</keyword>
<gene>
    <name evidence="2" type="ORF">BD289DRAFT_439566</name>
</gene>
<feature type="compositionally biased region" description="Polar residues" evidence="1">
    <location>
        <begin position="79"/>
        <end position="97"/>
    </location>
</feature>
<feature type="region of interest" description="Disordered" evidence="1">
    <location>
        <begin position="179"/>
        <end position="214"/>
    </location>
</feature>
<dbReference type="OrthoDB" id="2363873at2759"/>
<feature type="compositionally biased region" description="Polar residues" evidence="1">
    <location>
        <begin position="1"/>
        <end position="10"/>
    </location>
</feature>
<feature type="compositionally biased region" description="Basic residues" evidence="1">
    <location>
        <begin position="200"/>
        <end position="214"/>
    </location>
</feature>
<organism evidence="2 3">
    <name type="scientific">Coniella lustricola</name>
    <dbReference type="NCBI Taxonomy" id="2025994"/>
    <lineage>
        <taxon>Eukaryota</taxon>
        <taxon>Fungi</taxon>
        <taxon>Dikarya</taxon>
        <taxon>Ascomycota</taxon>
        <taxon>Pezizomycotina</taxon>
        <taxon>Sordariomycetes</taxon>
        <taxon>Sordariomycetidae</taxon>
        <taxon>Diaporthales</taxon>
        <taxon>Schizoparmaceae</taxon>
        <taxon>Coniella</taxon>
    </lineage>
</organism>
<feature type="region of interest" description="Disordered" evidence="1">
    <location>
        <begin position="1"/>
        <end position="40"/>
    </location>
</feature>
<dbReference type="InParanoid" id="A0A2T3A1L4"/>
<proteinExistence type="predicted"/>
<dbReference type="EMBL" id="KZ678510">
    <property type="protein sequence ID" value="PSR81092.1"/>
    <property type="molecule type" value="Genomic_DNA"/>
</dbReference>